<keyword evidence="9" id="KW-1185">Reference proteome</keyword>
<reference evidence="8 9" key="1">
    <citation type="submission" date="2019-06" db="EMBL/GenBank/DDBJ databases">
        <title>Aeromicrobium sp. nov., isolated from a maize field.</title>
        <authorList>
            <person name="Lin S.-Y."/>
            <person name="Tsai C.-F."/>
            <person name="Young C.-C."/>
        </authorList>
    </citation>
    <scope>NUCLEOTIDE SEQUENCE [LARGE SCALE GENOMIC DNA]</scope>
    <source>
        <strain evidence="8 9">CC-CFT486</strain>
    </source>
</reference>
<evidence type="ECO:0000256" key="6">
    <source>
        <dbReference type="SAM" id="Phobius"/>
    </source>
</evidence>
<accession>A0A5C8NDZ1</accession>
<proteinExistence type="inferred from homology"/>
<evidence type="ECO:0000259" key="7">
    <source>
        <dbReference type="Pfam" id="PF13462"/>
    </source>
</evidence>
<dbReference type="OrthoDB" id="117402at2"/>
<keyword evidence="2" id="KW-0732">Signal</keyword>
<gene>
    <name evidence="8" type="ORF">FHP06_13050</name>
</gene>
<evidence type="ECO:0000313" key="9">
    <source>
        <dbReference type="Proteomes" id="UP000321571"/>
    </source>
</evidence>
<evidence type="ECO:0000256" key="4">
    <source>
        <dbReference type="ARBA" id="ARBA00023157"/>
    </source>
</evidence>
<dbReference type="GO" id="GO:0016491">
    <property type="term" value="F:oxidoreductase activity"/>
    <property type="evidence" value="ECO:0007669"/>
    <property type="project" value="UniProtKB-KW"/>
</dbReference>
<dbReference type="PANTHER" id="PTHR13887:SF14">
    <property type="entry name" value="DISULFIDE BOND FORMATION PROTEIN D"/>
    <property type="match status" value="1"/>
</dbReference>
<evidence type="ECO:0000256" key="3">
    <source>
        <dbReference type="ARBA" id="ARBA00023002"/>
    </source>
</evidence>
<evidence type="ECO:0000256" key="5">
    <source>
        <dbReference type="ARBA" id="ARBA00023284"/>
    </source>
</evidence>
<dbReference type="Gene3D" id="3.40.30.10">
    <property type="entry name" value="Glutaredoxin"/>
    <property type="match status" value="1"/>
</dbReference>
<comment type="similarity">
    <text evidence="1">Belongs to the thioredoxin family. DsbA subfamily.</text>
</comment>
<dbReference type="SUPFAM" id="SSF52833">
    <property type="entry name" value="Thioredoxin-like"/>
    <property type="match status" value="1"/>
</dbReference>
<keyword evidence="3" id="KW-0560">Oxidoreductase</keyword>
<dbReference type="Pfam" id="PF13462">
    <property type="entry name" value="Thioredoxin_4"/>
    <property type="match status" value="1"/>
</dbReference>
<keyword evidence="6" id="KW-1133">Transmembrane helix</keyword>
<keyword evidence="5" id="KW-0676">Redox-active center</keyword>
<keyword evidence="6" id="KW-0472">Membrane</keyword>
<dbReference type="RefSeq" id="WP_147687227.1">
    <property type="nucleotide sequence ID" value="NZ_VDUX01000006.1"/>
</dbReference>
<keyword evidence="6" id="KW-0812">Transmembrane</keyword>
<evidence type="ECO:0000313" key="8">
    <source>
        <dbReference type="EMBL" id="TXL57702.1"/>
    </source>
</evidence>
<dbReference type="EMBL" id="VDUX01000006">
    <property type="protein sequence ID" value="TXL57702.1"/>
    <property type="molecule type" value="Genomic_DNA"/>
</dbReference>
<dbReference type="AlphaFoldDB" id="A0A5C8NDZ1"/>
<keyword evidence="4" id="KW-1015">Disulfide bond</keyword>
<organism evidence="8 9">
    <name type="scientific">Aeromicrobium terrae</name>
    <dbReference type="NCBI Taxonomy" id="2498846"/>
    <lineage>
        <taxon>Bacteria</taxon>
        <taxon>Bacillati</taxon>
        <taxon>Actinomycetota</taxon>
        <taxon>Actinomycetes</taxon>
        <taxon>Propionibacteriales</taxon>
        <taxon>Nocardioidaceae</taxon>
        <taxon>Aeromicrobium</taxon>
    </lineage>
</organism>
<dbReference type="InterPro" id="IPR012336">
    <property type="entry name" value="Thioredoxin-like_fold"/>
</dbReference>
<dbReference type="PANTHER" id="PTHR13887">
    <property type="entry name" value="GLUTATHIONE S-TRANSFERASE KAPPA"/>
    <property type="match status" value="1"/>
</dbReference>
<dbReference type="InterPro" id="IPR036249">
    <property type="entry name" value="Thioredoxin-like_sf"/>
</dbReference>
<evidence type="ECO:0000256" key="1">
    <source>
        <dbReference type="ARBA" id="ARBA00005791"/>
    </source>
</evidence>
<protein>
    <recommendedName>
        <fullName evidence="7">Thioredoxin-like fold domain-containing protein</fullName>
    </recommendedName>
</protein>
<feature type="transmembrane region" description="Helical" evidence="6">
    <location>
        <begin position="27"/>
        <end position="47"/>
    </location>
</feature>
<sequence>MADGPKRAELADAMMQKHQSTDARGRIIATIVIVLAAVAIISAGAYFKSQKDDDTSGADAPKHSKDHGFVLTPAVATGDKKAKKPKVTIELYEDFLCPSCGIFEKRSQKFLDKQVKKGKITLVYKPVPFLVGASTNRYTERAHNAAACVADAAGIRAYRKFHHSLYKIQPKEGTAGPSDAKLIALAKRAGAPKVSKCVKDEKFEDWLAEGVNLAKEADVQHTPTIVVNDQILRVFGDNGNVVMPGNDELKRAIKQAAKS</sequence>
<evidence type="ECO:0000256" key="2">
    <source>
        <dbReference type="ARBA" id="ARBA00022729"/>
    </source>
</evidence>
<comment type="caution">
    <text evidence="8">The sequence shown here is derived from an EMBL/GenBank/DDBJ whole genome shotgun (WGS) entry which is preliminary data.</text>
</comment>
<name>A0A5C8NDZ1_9ACTN</name>
<dbReference type="Proteomes" id="UP000321571">
    <property type="component" value="Unassembled WGS sequence"/>
</dbReference>
<feature type="domain" description="Thioredoxin-like fold" evidence="7">
    <location>
        <begin position="76"/>
        <end position="232"/>
    </location>
</feature>